<evidence type="ECO:0000313" key="8">
    <source>
        <dbReference type="EMBL" id="KAI5431912.1"/>
    </source>
</evidence>
<keyword evidence="4" id="KW-0479">Metal-binding</keyword>
<keyword evidence="9" id="KW-1185">Reference proteome</keyword>
<comment type="caution">
    <text evidence="8">The sequence shown here is derived from an EMBL/GenBank/DDBJ whole genome shotgun (WGS) entry which is preliminary data.</text>
</comment>
<evidence type="ECO:0000259" key="6">
    <source>
        <dbReference type="Pfam" id="PF02678"/>
    </source>
</evidence>
<dbReference type="Gramene" id="PSAT_LOCUS10948_t1">
    <property type="protein sequence ID" value="CAL5190946.1"/>
    <property type="gene ID" value="PSAT_LOCUS10948"/>
</dbReference>
<evidence type="ECO:0000256" key="4">
    <source>
        <dbReference type="PIRSR" id="PIRSR006232-1"/>
    </source>
</evidence>
<dbReference type="PANTHER" id="PTHR13903">
    <property type="entry name" value="PIRIN-RELATED"/>
    <property type="match status" value="1"/>
</dbReference>
<dbReference type="GO" id="GO:0005634">
    <property type="term" value="C:nucleus"/>
    <property type="evidence" value="ECO:0007669"/>
    <property type="project" value="UniProtKB-SubCell"/>
</dbReference>
<evidence type="ECO:0000256" key="2">
    <source>
        <dbReference type="ARBA" id="ARBA00008416"/>
    </source>
</evidence>
<name>A0A9D4Y339_PEA</name>
<sequence length="284" mass="31345">MSAFNTPRLVLNKFLAKSQREGQGAIVRRGIGRAELKNFDPFLLLDHFSVSPPGGFPDHPHRGFETVTYVLEGGITHEDNAGHKGTIRSGDIQWMTAGRGIIHSEMPAEQNNNGLQLWINLAANEKMIAPNYQEILSEDIPSGEKDGVEVRVIAGESMGIKSPVYTRTPTMYLDFTMNPGAQMNQTIPESWNSLAYIIEGEGVFGSPNSSPILAHNVIVFTQGDGVSVWNKNSSKPLRFLLIGGQPLNEPVAQYGPFVMNTQSEIEKTIEDYHHGRNGFEIKLN</sequence>
<dbReference type="InterPro" id="IPR012093">
    <property type="entry name" value="Pirin"/>
</dbReference>
<reference evidence="8 9" key="1">
    <citation type="journal article" date="2022" name="Nat. Genet.">
        <title>Improved pea reference genome and pan-genome highlight genomic features and evolutionary characteristics.</title>
        <authorList>
            <person name="Yang T."/>
            <person name="Liu R."/>
            <person name="Luo Y."/>
            <person name="Hu S."/>
            <person name="Wang D."/>
            <person name="Wang C."/>
            <person name="Pandey M.K."/>
            <person name="Ge S."/>
            <person name="Xu Q."/>
            <person name="Li N."/>
            <person name="Li G."/>
            <person name="Huang Y."/>
            <person name="Saxena R.K."/>
            <person name="Ji Y."/>
            <person name="Li M."/>
            <person name="Yan X."/>
            <person name="He Y."/>
            <person name="Liu Y."/>
            <person name="Wang X."/>
            <person name="Xiang C."/>
            <person name="Varshney R.K."/>
            <person name="Ding H."/>
            <person name="Gao S."/>
            <person name="Zong X."/>
        </authorList>
    </citation>
    <scope>NUCLEOTIDE SEQUENCE [LARGE SCALE GENOMIC DNA]</scope>
    <source>
        <strain evidence="8 9">cv. Zhongwan 6</strain>
    </source>
</reference>
<dbReference type="InterPro" id="IPR011051">
    <property type="entry name" value="RmlC_Cupin_sf"/>
</dbReference>
<comment type="subcellular location">
    <subcellularLocation>
        <location evidence="1">Nucleus</location>
    </subcellularLocation>
</comment>
<feature type="binding site" evidence="4">
    <location>
        <position position="61"/>
    </location>
    <ligand>
        <name>Fe cation</name>
        <dbReference type="ChEBI" id="CHEBI:24875"/>
    </ligand>
</feature>
<proteinExistence type="inferred from homology"/>
<dbReference type="FunFam" id="2.60.120.10:FF:000055">
    <property type="entry name" value="pirin"/>
    <property type="match status" value="1"/>
</dbReference>
<dbReference type="Proteomes" id="UP001058974">
    <property type="component" value="Chromosome 3"/>
</dbReference>
<evidence type="ECO:0000313" key="9">
    <source>
        <dbReference type="Proteomes" id="UP001058974"/>
    </source>
</evidence>
<dbReference type="Pfam" id="PF02678">
    <property type="entry name" value="Pirin"/>
    <property type="match status" value="1"/>
</dbReference>
<feature type="binding site" evidence="4">
    <location>
        <position position="105"/>
    </location>
    <ligand>
        <name>Fe cation</name>
        <dbReference type="ChEBI" id="CHEBI:24875"/>
    </ligand>
</feature>
<evidence type="ECO:0000259" key="7">
    <source>
        <dbReference type="Pfam" id="PF05726"/>
    </source>
</evidence>
<dbReference type="SUPFAM" id="SSF51182">
    <property type="entry name" value="RmlC-like cupins"/>
    <property type="match status" value="1"/>
</dbReference>
<feature type="binding site" evidence="4">
    <location>
        <position position="103"/>
    </location>
    <ligand>
        <name>Fe cation</name>
        <dbReference type="ChEBI" id="CHEBI:24875"/>
    </ligand>
</feature>
<accession>A0A9D4Y339</accession>
<organism evidence="8 9">
    <name type="scientific">Pisum sativum</name>
    <name type="common">Garden pea</name>
    <name type="synonym">Lathyrus oleraceus</name>
    <dbReference type="NCBI Taxonomy" id="3888"/>
    <lineage>
        <taxon>Eukaryota</taxon>
        <taxon>Viridiplantae</taxon>
        <taxon>Streptophyta</taxon>
        <taxon>Embryophyta</taxon>
        <taxon>Tracheophyta</taxon>
        <taxon>Spermatophyta</taxon>
        <taxon>Magnoliopsida</taxon>
        <taxon>eudicotyledons</taxon>
        <taxon>Gunneridae</taxon>
        <taxon>Pentapetalae</taxon>
        <taxon>rosids</taxon>
        <taxon>fabids</taxon>
        <taxon>Fabales</taxon>
        <taxon>Fabaceae</taxon>
        <taxon>Papilionoideae</taxon>
        <taxon>50 kb inversion clade</taxon>
        <taxon>NPAAA clade</taxon>
        <taxon>Hologalegina</taxon>
        <taxon>IRL clade</taxon>
        <taxon>Fabeae</taxon>
        <taxon>Lathyrus</taxon>
    </lineage>
</organism>
<dbReference type="InterPro" id="IPR014710">
    <property type="entry name" value="RmlC-like_jellyroll"/>
</dbReference>
<feature type="domain" description="Pirin C-terminal" evidence="7">
    <location>
        <begin position="172"/>
        <end position="278"/>
    </location>
</feature>
<feature type="domain" description="Pirin N-terminal" evidence="6">
    <location>
        <begin position="27"/>
        <end position="119"/>
    </location>
</feature>
<keyword evidence="4" id="KW-0408">Iron</keyword>
<dbReference type="GO" id="GO:0046872">
    <property type="term" value="F:metal ion binding"/>
    <property type="evidence" value="ECO:0007669"/>
    <property type="project" value="UniProtKB-KW"/>
</dbReference>
<feature type="binding site" evidence="4">
    <location>
        <position position="59"/>
    </location>
    <ligand>
        <name>Fe cation</name>
        <dbReference type="ChEBI" id="CHEBI:24875"/>
    </ligand>
</feature>
<dbReference type="AlphaFoldDB" id="A0A9D4Y339"/>
<comment type="cofactor">
    <cofactor evidence="4">
        <name>Fe cation</name>
        <dbReference type="ChEBI" id="CHEBI:24875"/>
    </cofactor>
    <text evidence="4">Binds 1 Fe cation per subunit.</text>
</comment>
<keyword evidence="3" id="KW-0539">Nucleus</keyword>
<evidence type="ECO:0000256" key="1">
    <source>
        <dbReference type="ARBA" id="ARBA00004123"/>
    </source>
</evidence>
<dbReference type="Gene3D" id="2.60.120.10">
    <property type="entry name" value="Jelly Rolls"/>
    <property type="match status" value="2"/>
</dbReference>
<comment type="similarity">
    <text evidence="2 5">Belongs to the pirin family.</text>
</comment>
<dbReference type="CDD" id="cd02909">
    <property type="entry name" value="cupin_pirin_N"/>
    <property type="match status" value="1"/>
</dbReference>
<gene>
    <name evidence="8" type="ORF">KIW84_035882</name>
</gene>
<dbReference type="InterPro" id="IPR003829">
    <property type="entry name" value="Pirin_N_dom"/>
</dbReference>
<dbReference type="EMBL" id="JAMSHJ010000003">
    <property type="protein sequence ID" value="KAI5431912.1"/>
    <property type="molecule type" value="Genomic_DNA"/>
</dbReference>
<dbReference type="InterPro" id="IPR008778">
    <property type="entry name" value="Pirin_C_dom"/>
</dbReference>
<dbReference type="OrthoDB" id="198735at2759"/>
<dbReference type="Gramene" id="Psat03G0588200-T1">
    <property type="protein sequence ID" value="KAI5431912.1"/>
    <property type="gene ID" value="KIW84_035882"/>
</dbReference>
<dbReference type="PANTHER" id="PTHR13903:SF8">
    <property type="entry name" value="PIRIN"/>
    <property type="match status" value="1"/>
</dbReference>
<protein>
    <submittedName>
        <fullName evidence="8">Pirin-like protein 2</fullName>
    </submittedName>
</protein>
<evidence type="ECO:0000256" key="5">
    <source>
        <dbReference type="RuleBase" id="RU003457"/>
    </source>
</evidence>
<dbReference type="CDD" id="cd02247">
    <property type="entry name" value="cupin_pirin_C"/>
    <property type="match status" value="1"/>
</dbReference>
<dbReference type="PIRSF" id="PIRSF006232">
    <property type="entry name" value="Pirin"/>
    <property type="match status" value="1"/>
</dbReference>
<dbReference type="Pfam" id="PF05726">
    <property type="entry name" value="Pirin_C"/>
    <property type="match status" value="1"/>
</dbReference>
<evidence type="ECO:0000256" key="3">
    <source>
        <dbReference type="ARBA" id="ARBA00023242"/>
    </source>
</evidence>